<dbReference type="SUPFAM" id="SSF51011">
    <property type="entry name" value="Glycosyl hydrolase domain"/>
    <property type="match status" value="1"/>
</dbReference>
<evidence type="ECO:0000313" key="4">
    <source>
        <dbReference type="EMBL" id="MDV6373435.1"/>
    </source>
</evidence>
<evidence type="ECO:0000256" key="2">
    <source>
        <dbReference type="ARBA" id="ARBA00023295"/>
    </source>
</evidence>
<dbReference type="SMART" id="SM00642">
    <property type="entry name" value="Aamy"/>
    <property type="match status" value="1"/>
</dbReference>
<feature type="domain" description="Glycosyl hydrolase family 13 catalytic" evidence="3">
    <location>
        <begin position="34"/>
        <end position="410"/>
    </location>
</feature>
<dbReference type="Gene3D" id="3.20.20.80">
    <property type="entry name" value="Glycosidases"/>
    <property type="match status" value="1"/>
</dbReference>
<evidence type="ECO:0000259" key="3">
    <source>
        <dbReference type="SMART" id="SM00642"/>
    </source>
</evidence>
<organism evidence="4 5">
    <name type="scientific">Deinococcus arenicola</name>
    <dbReference type="NCBI Taxonomy" id="2994950"/>
    <lineage>
        <taxon>Bacteria</taxon>
        <taxon>Thermotogati</taxon>
        <taxon>Deinococcota</taxon>
        <taxon>Deinococci</taxon>
        <taxon>Deinococcales</taxon>
        <taxon>Deinococcaceae</taxon>
        <taxon>Deinococcus</taxon>
    </lineage>
</organism>
<comment type="caution">
    <text evidence="4">The sequence shown here is derived from an EMBL/GenBank/DDBJ whole genome shotgun (WGS) entry which is preliminary data.</text>
</comment>
<keyword evidence="5" id="KW-1185">Reference proteome</keyword>
<keyword evidence="2" id="KW-0326">Glycosidase</keyword>
<dbReference type="PANTHER" id="PTHR10357:SF210">
    <property type="entry name" value="MALTODEXTRIN GLUCOSIDASE"/>
    <property type="match status" value="1"/>
</dbReference>
<dbReference type="GO" id="GO:0016787">
    <property type="term" value="F:hydrolase activity"/>
    <property type="evidence" value="ECO:0007669"/>
    <property type="project" value="UniProtKB-KW"/>
</dbReference>
<accession>A0ABU4DLW9</accession>
<keyword evidence="1 4" id="KW-0378">Hydrolase</keyword>
<dbReference type="EMBL" id="JAPMIV010000002">
    <property type="protein sequence ID" value="MDV6373435.1"/>
    <property type="molecule type" value="Genomic_DNA"/>
</dbReference>
<evidence type="ECO:0000313" key="5">
    <source>
        <dbReference type="Proteomes" id="UP001276150"/>
    </source>
</evidence>
<dbReference type="RefSeq" id="WP_317638737.1">
    <property type="nucleotide sequence ID" value="NZ_JAPMIV010000002.1"/>
</dbReference>
<name>A0ABU4DLW9_9DEIO</name>
<dbReference type="Gene3D" id="2.60.40.1180">
    <property type="entry name" value="Golgi alpha-mannosidase II"/>
    <property type="match status" value="1"/>
</dbReference>
<dbReference type="SUPFAM" id="SSF51445">
    <property type="entry name" value="(Trans)glycosidases"/>
    <property type="match status" value="1"/>
</dbReference>
<dbReference type="InterPro" id="IPR013780">
    <property type="entry name" value="Glyco_hydro_b"/>
</dbReference>
<dbReference type="Pfam" id="PF00128">
    <property type="entry name" value="Alpha-amylase"/>
    <property type="match status" value="1"/>
</dbReference>
<reference evidence="4 5" key="1">
    <citation type="submission" date="2022-11" db="EMBL/GenBank/DDBJ databases">
        <title>Deinococcus ZS9-10, Low Temperature and Draught-tolerating, UV-resistant Bacteria from Continental Antarctica.</title>
        <authorList>
            <person name="Cheng L."/>
        </authorList>
    </citation>
    <scope>NUCLEOTIDE SEQUENCE [LARGE SCALE GENOMIC DNA]</scope>
    <source>
        <strain evidence="4 5">ZS9-10</strain>
    </source>
</reference>
<dbReference type="InterPro" id="IPR017853">
    <property type="entry name" value="GH"/>
</dbReference>
<evidence type="ECO:0000256" key="1">
    <source>
        <dbReference type="ARBA" id="ARBA00022801"/>
    </source>
</evidence>
<dbReference type="Pfam" id="PF16657">
    <property type="entry name" value="Malt_amylase_C"/>
    <property type="match status" value="1"/>
</dbReference>
<sequence>MTAVPTAPDTAPLTDAQPAQSITPEWVKDAVFYQIFPDRFARSGRVNGMNLQPWGDKPEFNRYMGGDLWGVLERLDHIQSLGVNAIYFCPVFQSASNHRYHTHDYFQVDPMLGGNAALRALIDEAHARGIRVVLDGVFNHSSRGFFQFNDLLEQGQDSAYRDWFHPEGNWPLHPYDDSRPAGYAAWWGNRALPKFNTGNPAVRDFLWEVAEYWTRFGIDGWRLDVPNEIDDDSFWQEFRRRVKAINPEAYIVGEIWGDAHRWLRGDQFDAVMNYHFTRPCLAFFGARTLDHPMNERSGTGRVDAMDAPAFAHRMTEVARMYHPEIVSAQLNLLDSHDTARFVTAVGGDATAHRLATIFKMTYPGAPCIYYGDEIGLHGGPDPDCRRAFPWNDSEWDMTTLELTRKLTAARHANRPLQRGSFEVLHAHGEALLYARCHEGRCVYVALNCAHESVRLPLHGVQAGTYRDVLSGQTHEVDGSGELEVEARSGVVLIREGQEPPTCHGQPD</sequence>
<proteinExistence type="predicted"/>
<dbReference type="PANTHER" id="PTHR10357">
    <property type="entry name" value="ALPHA-AMYLASE FAMILY MEMBER"/>
    <property type="match status" value="1"/>
</dbReference>
<dbReference type="CDD" id="cd11338">
    <property type="entry name" value="AmyAc_CMD"/>
    <property type="match status" value="1"/>
</dbReference>
<dbReference type="InterPro" id="IPR032091">
    <property type="entry name" value="Malt_amylase-like_C"/>
</dbReference>
<dbReference type="Proteomes" id="UP001276150">
    <property type="component" value="Unassembled WGS sequence"/>
</dbReference>
<gene>
    <name evidence="4" type="ORF">ORD21_02340</name>
</gene>
<dbReference type="InterPro" id="IPR006047">
    <property type="entry name" value="GH13_cat_dom"/>
</dbReference>
<protein>
    <submittedName>
        <fullName evidence="4">Glycoside hydrolase family 13 protein</fullName>
    </submittedName>
</protein>